<keyword evidence="2 7" id="KW-0812">Transmembrane</keyword>
<keyword evidence="11" id="KW-1185">Reference proteome</keyword>
<dbReference type="RefSeq" id="WP_024729087.1">
    <property type="nucleotide sequence ID" value="NZ_JACOOS010000010.1"/>
</dbReference>
<protein>
    <submittedName>
        <fullName evidence="10">ABC transporter ATP-binding protein</fullName>
    </submittedName>
</protein>
<accession>A0ABR7FRS6</accession>
<dbReference type="PROSITE" id="PS00211">
    <property type="entry name" value="ABC_TRANSPORTER_1"/>
    <property type="match status" value="1"/>
</dbReference>
<keyword evidence="4 10" id="KW-0067">ATP-binding</keyword>
<keyword evidence="6 7" id="KW-0472">Membrane</keyword>
<feature type="domain" description="ABC transmembrane type-1" evidence="9">
    <location>
        <begin position="32"/>
        <end position="301"/>
    </location>
</feature>
<dbReference type="PROSITE" id="PS50929">
    <property type="entry name" value="ABC_TM1F"/>
    <property type="match status" value="1"/>
</dbReference>
<name>A0ABR7FRS6_9FIRM</name>
<dbReference type="PANTHER" id="PTHR43394:SF1">
    <property type="entry name" value="ATP-BINDING CASSETTE SUB-FAMILY B MEMBER 10, MITOCHONDRIAL"/>
    <property type="match status" value="1"/>
</dbReference>
<dbReference type="Pfam" id="PF00664">
    <property type="entry name" value="ABC_membrane"/>
    <property type="match status" value="1"/>
</dbReference>
<dbReference type="Proteomes" id="UP000635828">
    <property type="component" value="Unassembled WGS sequence"/>
</dbReference>
<evidence type="ECO:0000256" key="3">
    <source>
        <dbReference type="ARBA" id="ARBA00022741"/>
    </source>
</evidence>
<dbReference type="InterPro" id="IPR003593">
    <property type="entry name" value="AAA+_ATPase"/>
</dbReference>
<dbReference type="InterPro" id="IPR039421">
    <property type="entry name" value="Type_1_exporter"/>
</dbReference>
<dbReference type="Gene3D" id="3.40.50.300">
    <property type="entry name" value="P-loop containing nucleotide triphosphate hydrolases"/>
    <property type="match status" value="1"/>
</dbReference>
<reference evidence="10 11" key="1">
    <citation type="submission" date="2020-08" db="EMBL/GenBank/DDBJ databases">
        <title>Genome public.</title>
        <authorList>
            <person name="Liu C."/>
            <person name="Sun Q."/>
        </authorList>
    </citation>
    <scope>NUCLEOTIDE SEQUENCE [LARGE SCALE GENOMIC DNA]</scope>
    <source>
        <strain evidence="10 11">NSJ-7</strain>
    </source>
</reference>
<dbReference type="InterPro" id="IPR011527">
    <property type="entry name" value="ABC1_TM_dom"/>
</dbReference>
<dbReference type="Gene3D" id="1.20.1560.10">
    <property type="entry name" value="ABC transporter type 1, transmembrane domain"/>
    <property type="match status" value="1"/>
</dbReference>
<dbReference type="PANTHER" id="PTHR43394">
    <property type="entry name" value="ATP-DEPENDENT PERMEASE MDL1, MITOCHONDRIAL"/>
    <property type="match status" value="1"/>
</dbReference>
<organism evidence="10 11">
    <name type="scientific">Anaerostipes hominis</name>
    <name type="common">ex Liu et al. 2021</name>
    <dbReference type="NCBI Taxonomy" id="2763018"/>
    <lineage>
        <taxon>Bacteria</taxon>
        <taxon>Bacillati</taxon>
        <taxon>Bacillota</taxon>
        <taxon>Clostridia</taxon>
        <taxon>Lachnospirales</taxon>
        <taxon>Lachnospiraceae</taxon>
        <taxon>Anaerostipes</taxon>
    </lineage>
</organism>
<proteinExistence type="predicted"/>
<evidence type="ECO:0000313" key="11">
    <source>
        <dbReference type="Proteomes" id="UP000635828"/>
    </source>
</evidence>
<feature type="domain" description="ABC transporter" evidence="8">
    <location>
        <begin position="334"/>
        <end position="570"/>
    </location>
</feature>
<evidence type="ECO:0000256" key="7">
    <source>
        <dbReference type="SAM" id="Phobius"/>
    </source>
</evidence>
<evidence type="ECO:0000256" key="2">
    <source>
        <dbReference type="ARBA" id="ARBA00022692"/>
    </source>
</evidence>
<comment type="caution">
    <text evidence="10">The sequence shown here is derived from an EMBL/GenBank/DDBJ whole genome shotgun (WGS) entry which is preliminary data.</text>
</comment>
<sequence length="578" mass="64375">MIQTLGKSIRQYRKESIKTPVFVTLEVIMECILPLVMAELIDEMTANSMNPVIKYGIALFIMAMLSLVFGILSGKYAATASCGFAKNLRKDIYFKIQDFSFADIDRFSSSSLVTRLTTDVTNVQNAYQMIIRIAVRTPLMMIFSVIMSMAINVKMSLIFLAMIPVIGLALLGIAWFSFPVFQRIFRKYDALNNSVQENVSGIRVVKSFVREDYEKTKFQKASEDVCNDFTKAEKLLALNNPIMMFGIYLAIFLVSLIGAQMIIKTQGSVLTTGQLSSLINYGVQILSSLMMLSMVFVLCSMAAESANRICEVLTHESSLVSPENGITEVKDGSIRFDHVSFKYNKHSKKDALSDIDLMIPSGATIGIMGGTGASKTSLIQLISRLYDATEGTVYVGGKDVREYDLEALRNEVAVVLQKNILFSGTIKENLRWGDPNASDEELRHVCRLAQADEFISQFPDQYDTYIEQGGTNVSGGQKQRLCIARALLKKPKILIMDDSTSAVDTKTDALIRQAMRTEIPNTTKIIIAQRVSSIEDADLILIMEGGRIKESGSHQELMKQKGEYYDVYVSQNSGKEEQ</sequence>
<dbReference type="CDD" id="cd18548">
    <property type="entry name" value="ABC_6TM_Tm287_like"/>
    <property type="match status" value="1"/>
</dbReference>
<keyword evidence="3" id="KW-0547">Nucleotide-binding</keyword>
<dbReference type="SUPFAM" id="SSF52540">
    <property type="entry name" value="P-loop containing nucleoside triphosphate hydrolases"/>
    <property type="match status" value="1"/>
</dbReference>
<dbReference type="SUPFAM" id="SSF90123">
    <property type="entry name" value="ABC transporter transmembrane region"/>
    <property type="match status" value="1"/>
</dbReference>
<feature type="transmembrane region" description="Helical" evidence="7">
    <location>
        <begin position="283"/>
        <end position="303"/>
    </location>
</feature>
<dbReference type="InterPro" id="IPR027417">
    <property type="entry name" value="P-loop_NTPase"/>
</dbReference>
<feature type="transmembrane region" description="Helical" evidence="7">
    <location>
        <begin position="242"/>
        <end position="263"/>
    </location>
</feature>
<comment type="subcellular location">
    <subcellularLocation>
        <location evidence="1">Cell membrane</location>
        <topology evidence="1">Multi-pass membrane protein</topology>
    </subcellularLocation>
</comment>
<evidence type="ECO:0000259" key="8">
    <source>
        <dbReference type="PROSITE" id="PS50893"/>
    </source>
</evidence>
<dbReference type="PROSITE" id="PS50893">
    <property type="entry name" value="ABC_TRANSPORTER_2"/>
    <property type="match status" value="1"/>
</dbReference>
<feature type="transmembrane region" description="Helical" evidence="7">
    <location>
        <begin position="157"/>
        <end position="178"/>
    </location>
</feature>
<gene>
    <name evidence="10" type="ORF">H8S22_09855</name>
</gene>
<feature type="transmembrane region" description="Helical" evidence="7">
    <location>
        <begin position="21"/>
        <end position="41"/>
    </location>
</feature>
<keyword evidence="5 7" id="KW-1133">Transmembrane helix</keyword>
<dbReference type="SMART" id="SM00382">
    <property type="entry name" value="AAA"/>
    <property type="match status" value="1"/>
</dbReference>
<dbReference type="Pfam" id="PF00005">
    <property type="entry name" value="ABC_tran"/>
    <property type="match status" value="1"/>
</dbReference>
<dbReference type="InterPro" id="IPR036640">
    <property type="entry name" value="ABC1_TM_sf"/>
</dbReference>
<dbReference type="InterPro" id="IPR003439">
    <property type="entry name" value="ABC_transporter-like_ATP-bd"/>
</dbReference>
<dbReference type="EMBL" id="JACOOS010000010">
    <property type="protein sequence ID" value="MBC5677897.1"/>
    <property type="molecule type" value="Genomic_DNA"/>
</dbReference>
<evidence type="ECO:0000259" key="9">
    <source>
        <dbReference type="PROSITE" id="PS50929"/>
    </source>
</evidence>
<evidence type="ECO:0000256" key="4">
    <source>
        <dbReference type="ARBA" id="ARBA00022840"/>
    </source>
</evidence>
<feature type="transmembrane region" description="Helical" evidence="7">
    <location>
        <begin position="133"/>
        <end position="151"/>
    </location>
</feature>
<evidence type="ECO:0000256" key="1">
    <source>
        <dbReference type="ARBA" id="ARBA00004651"/>
    </source>
</evidence>
<dbReference type="InterPro" id="IPR017871">
    <property type="entry name" value="ABC_transporter-like_CS"/>
</dbReference>
<feature type="transmembrane region" description="Helical" evidence="7">
    <location>
        <begin position="53"/>
        <end position="72"/>
    </location>
</feature>
<dbReference type="GO" id="GO:0005524">
    <property type="term" value="F:ATP binding"/>
    <property type="evidence" value="ECO:0007669"/>
    <property type="project" value="UniProtKB-KW"/>
</dbReference>
<evidence type="ECO:0000313" key="10">
    <source>
        <dbReference type="EMBL" id="MBC5677897.1"/>
    </source>
</evidence>
<evidence type="ECO:0000256" key="6">
    <source>
        <dbReference type="ARBA" id="ARBA00023136"/>
    </source>
</evidence>
<evidence type="ECO:0000256" key="5">
    <source>
        <dbReference type="ARBA" id="ARBA00022989"/>
    </source>
</evidence>